<feature type="chain" id="PRO_5043340542" description="Kazal-like domain-containing protein" evidence="6">
    <location>
        <begin position="20"/>
        <end position="302"/>
    </location>
</feature>
<proteinExistence type="predicted"/>
<evidence type="ECO:0000256" key="3">
    <source>
        <dbReference type="ARBA" id="ARBA00022690"/>
    </source>
</evidence>
<dbReference type="InterPro" id="IPR001239">
    <property type="entry name" value="Prot_inh_Kazal-m"/>
</dbReference>
<dbReference type="PANTHER" id="PTHR21312:SF28">
    <property type="entry name" value="OVOINHIBITOR-RELATED"/>
    <property type="match status" value="1"/>
</dbReference>
<dbReference type="InterPro" id="IPR002350">
    <property type="entry name" value="Kazal_dom"/>
</dbReference>
<evidence type="ECO:0000256" key="6">
    <source>
        <dbReference type="SAM" id="SignalP"/>
    </source>
</evidence>
<accession>A0AAW1ZPG4</accession>
<evidence type="ECO:0000256" key="2">
    <source>
        <dbReference type="ARBA" id="ARBA00022525"/>
    </source>
</evidence>
<feature type="domain" description="Kazal-like" evidence="7">
    <location>
        <begin position="239"/>
        <end position="295"/>
    </location>
</feature>
<dbReference type="SMART" id="SM00280">
    <property type="entry name" value="KAZAL"/>
    <property type="match status" value="5"/>
</dbReference>
<dbReference type="SUPFAM" id="SSF100895">
    <property type="entry name" value="Kazal-type serine protease inhibitors"/>
    <property type="match status" value="5"/>
</dbReference>
<reference evidence="8 9" key="1">
    <citation type="submission" date="2024-05" db="EMBL/GenBank/DDBJ databases">
        <title>A high-quality chromosomal-level genome assembly of Topmouth culter (Culter alburnus).</title>
        <authorList>
            <person name="Zhao H."/>
        </authorList>
    </citation>
    <scope>NUCLEOTIDE SEQUENCE [LARGE SCALE GENOMIC DNA]</scope>
    <source>
        <strain evidence="8">CATC2023</strain>
        <tissue evidence="8">Muscle</tissue>
    </source>
</reference>
<comment type="subcellular location">
    <subcellularLocation>
        <location evidence="1">Secreted</location>
    </subcellularLocation>
</comment>
<evidence type="ECO:0000256" key="1">
    <source>
        <dbReference type="ARBA" id="ARBA00004613"/>
    </source>
</evidence>
<dbReference type="AlphaFoldDB" id="A0AAW1ZPG4"/>
<feature type="domain" description="Kazal-like" evidence="7">
    <location>
        <begin position="129"/>
        <end position="185"/>
    </location>
</feature>
<evidence type="ECO:0000259" key="7">
    <source>
        <dbReference type="PROSITE" id="PS51465"/>
    </source>
</evidence>
<name>A0AAW1ZPG4_CULAL</name>
<feature type="domain" description="Kazal-like" evidence="7">
    <location>
        <begin position="76"/>
        <end position="128"/>
    </location>
</feature>
<keyword evidence="6" id="KW-0732">Signal</keyword>
<dbReference type="PANTHER" id="PTHR21312">
    <property type="entry name" value="SERINE PROTEASE INHIBITOR"/>
    <property type="match status" value="1"/>
</dbReference>
<keyword evidence="4" id="KW-0722">Serine protease inhibitor</keyword>
<gene>
    <name evidence="8" type="ORF">ABG768_006131</name>
</gene>
<evidence type="ECO:0000313" key="8">
    <source>
        <dbReference type="EMBL" id="KAK9962892.1"/>
    </source>
</evidence>
<dbReference type="FunFam" id="3.30.60.30:FF:000067">
    <property type="entry name" value="Thrombin inhibitor rhodniin"/>
    <property type="match status" value="1"/>
</dbReference>
<feature type="signal peptide" evidence="6">
    <location>
        <begin position="1"/>
        <end position="19"/>
    </location>
</feature>
<keyword evidence="3" id="KW-0646">Protease inhibitor</keyword>
<dbReference type="GO" id="GO:0004867">
    <property type="term" value="F:serine-type endopeptidase inhibitor activity"/>
    <property type="evidence" value="ECO:0007669"/>
    <property type="project" value="UniProtKB-KW"/>
</dbReference>
<dbReference type="PROSITE" id="PS00282">
    <property type="entry name" value="KAZAL_1"/>
    <property type="match status" value="3"/>
</dbReference>
<sequence>MFARGVIVLLCVLVAVSDGERAPNCKPNPSKICIKLYKPVCGSDGKTYSNECYLCVANQGSKTKILIHKEGECDQPLQPTKPSPIRCPMIYKPVCGSDGKTYSNECALNAANQASKTKIVILKQGECNQPLQPNCEPNPSKMCPRIYAPVCGSDGKTYSNECELCVANEASKTKILIQKQGECDQPQQPTKNSPIMCPMIYAPVCGSDGKTYGNECALNAANQALKTKIVILKQGECDQPQQPVCKPNPSNICTLNYSPVCGSDGKTYSNECMLCAANKTSKTKILIQKQGECDQPLGVTQE</sequence>
<dbReference type="GO" id="GO:0005576">
    <property type="term" value="C:extracellular region"/>
    <property type="evidence" value="ECO:0007669"/>
    <property type="project" value="UniProtKB-SubCell"/>
</dbReference>
<dbReference type="InterPro" id="IPR036058">
    <property type="entry name" value="Kazal_dom_sf"/>
</dbReference>
<evidence type="ECO:0000313" key="9">
    <source>
        <dbReference type="Proteomes" id="UP001479290"/>
    </source>
</evidence>
<dbReference type="Gene3D" id="3.30.60.30">
    <property type="match status" value="5"/>
</dbReference>
<organism evidence="8 9">
    <name type="scientific">Culter alburnus</name>
    <name type="common">Topmouth culter</name>
    <dbReference type="NCBI Taxonomy" id="194366"/>
    <lineage>
        <taxon>Eukaryota</taxon>
        <taxon>Metazoa</taxon>
        <taxon>Chordata</taxon>
        <taxon>Craniata</taxon>
        <taxon>Vertebrata</taxon>
        <taxon>Euteleostomi</taxon>
        <taxon>Actinopterygii</taxon>
        <taxon>Neopterygii</taxon>
        <taxon>Teleostei</taxon>
        <taxon>Ostariophysi</taxon>
        <taxon>Cypriniformes</taxon>
        <taxon>Xenocyprididae</taxon>
        <taxon>Xenocypridinae</taxon>
        <taxon>Culter</taxon>
    </lineage>
</organism>
<evidence type="ECO:0000256" key="5">
    <source>
        <dbReference type="ARBA" id="ARBA00023157"/>
    </source>
</evidence>
<keyword evidence="2" id="KW-0964">Secreted</keyword>
<dbReference type="Pfam" id="PF00050">
    <property type="entry name" value="Kazal_1"/>
    <property type="match status" value="5"/>
</dbReference>
<comment type="caution">
    <text evidence="8">The sequence shown here is derived from an EMBL/GenBank/DDBJ whole genome shotgun (WGS) entry which is preliminary data.</text>
</comment>
<feature type="domain" description="Kazal-like" evidence="7">
    <location>
        <begin position="186"/>
        <end position="238"/>
    </location>
</feature>
<keyword evidence="5" id="KW-1015">Disulfide bond</keyword>
<dbReference type="EMBL" id="JAWDJR010000014">
    <property type="protein sequence ID" value="KAK9962892.1"/>
    <property type="molecule type" value="Genomic_DNA"/>
</dbReference>
<evidence type="ECO:0000256" key="4">
    <source>
        <dbReference type="ARBA" id="ARBA00022900"/>
    </source>
</evidence>
<protein>
    <recommendedName>
        <fullName evidence="7">Kazal-like domain-containing protein</fullName>
    </recommendedName>
</protein>
<keyword evidence="9" id="KW-1185">Reference proteome</keyword>
<feature type="domain" description="Kazal-like" evidence="7">
    <location>
        <begin position="19"/>
        <end position="75"/>
    </location>
</feature>
<dbReference type="Proteomes" id="UP001479290">
    <property type="component" value="Unassembled WGS sequence"/>
</dbReference>
<dbReference type="PRINTS" id="PR00290">
    <property type="entry name" value="KAZALINHBTR"/>
</dbReference>
<dbReference type="PROSITE" id="PS51465">
    <property type="entry name" value="KAZAL_2"/>
    <property type="match status" value="5"/>
</dbReference>